<gene>
    <name evidence="2" type="ORF">CP520_00970</name>
</gene>
<protein>
    <submittedName>
        <fullName evidence="2">Uncharacterized protein</fullName>
    </submittedName>
</protein>
<keyword evidence="3" id="KW-1185">Reference proteome</keyword>
<keyword evidence="1" id="KW-0812">Transmembrane</keyword>
<dbReference type="AlphaFoldDB" id="A0A291IRB2"/>
<organism evidence="2 3">
    <name type="scientific">Mesoplasma lactucae ATCC 49193</name>
    <dbReference type="NCBI Taxonomy" id="81460"/>
    <lineage>
        <taxon>Bacteria</taxon>
        <taxon>Bacillati</taxon>
        <taxon>Mycoplasmatota</taxon>
        <taxon>Mollicutes</taxon>
        <taxon>Entomoplasmatales</taxon>
        <taxon>Entomoplasmataceae</taxon>
        <taxon>Mesoplasma</taxon>
    </lineage>
</organism>
<reference evidence="2 3" key="1">
    <citation type="submission" date="2017-09" db="EMBL/GenBank/DDBJ databases">
        <title>SPAdes assembly of the Mesoplasma lactucae genome.</title>
        <authorList>
            <person name="Knight T.F."/>
            <person name="Rubinstein R."/>
            <person name="Citino T."/>
        </authorList>
    </citation>
    <scope>NUCLEOTIDE SEQUENCE [LARGE SCALE GENOMIC DNA]</scope>
    <source>
        <strain evidence="2 3">831-C4</strain>
    </source>
</reference>
<accession>A0A291IRB2</accession>
<keyword evidence="1" id="KW-0472">Membrane</keyword>
<dbReference type="InterPro" id="IPR030825">
    <property type="entry name" value="Integral_membrane"/>
</dbReference>
<dbReference type="NCBIfam" id="TIGR04561">
    <property type="entry name" value="membra_charge"/>
    <property type="match status" value="1"/>
</dbReference>
<keyword evidence="1" id="KW-1133">Transmembrane helix</keyword>
<evidence type="ECO:0000313" key="2">
    <source>
        <dbReference type="EMBL" id="ATG97329.1"/>
    </source>
</evidence>
<evidence type="ECO:0000313" key="3">
    <source>
        <dbReference type="Proteomes" id="UP000232227"/>
    </source>
</evidence>
<dbReference type="KEGG" id="mlac:CP520_00970"/>
<evidence type="ECO:0000256" key="1">
    <source>
        <dbReference type="SAM" id="Phobius"/>
    </source>
</evidence>
<dbReference type="Proteomes" id="UP000232227">
    <property type="component" value="Chromosome"/>
</dbReference>
<dbReference type="EMBL" id="CP023668">
    <property type="protein sequence ID" value="ATG97329.1"/>
    <property type="molecule type" value="Genomic_DNA"/>
</dbReference>
<feature type="transmembrane region" description="Helical" evidence="1">
    <location>
        <begin position="20"/>
        <end position="42"/>
    </location>
</feature>
<proteinExistence type="predicted"/>
<name>A0A291IRB2_9MOLU</name>
<sequence length="92" mass="10669">MIVMLMTPIQILDLKIPEKVIFIIFIILAGIALFLYIFNLIFKKSRNRSDVKFSTAELEKQHKFDTEMDNVDSEINLILQVNKNPDQVVEGD</sequence>